<proteinExistence type="predicted"/>
<evidence type="ECO:0000313" key="1">
    <source>
        <dbReference type="EMBL" id="WVZ01805.1"/>
    </source>
</evidence>
<protein>
    <submittedName>
        <fullName evidence="1">Uncharacterized protein</fullName>
    </submittedName>
</protein>
<sequence>MGLTYSKNANYRQAFTEGFSALGNFSFPKALPRAFAGVHCSRIAGSLGIWWLKKLPVEGVVAIIARQGIPLSLREPATATTSGGVPSSLGRLLEEAVVEGELLYEREKCFVRVALYVE</sequence>
<dbReference type="EMBL" id="CP144694">
    <property type="protein sequence ID" value="WVZ01805.1"/>
    <property type="molecule type" value="Genomic_DNA"/>
</dbReference>
<organism evidence="1 2">
    <name type="scientific">Vigna mungo</name>
    <name type="common">Black gram</name>
    <name type="synonym">Phaseolus mungo</name>
    <dbReference type="NCBI Taxonomy" id="3915"/>
    <lineage>
        <taxon>Eukaryota</taxon>
        <taxon>Viridiplantae</taxon>
        <taxon>Streptophyta</taxon>
        <taxon>Embryophyta</taxon>
        <taxon>Tracheophyta</taxon>
        <taxon>Spermatophyta</taxon>
        <taxon>Magnoliopsida</taxon>
        <taxon>eudicotyledons</taxon>
        <taxon>Gunneridae</taxon>
        <taxon>Pentapetalae</taxon>
        <taxon>rosids</taxon>
        <taxon>fabids</taxon>
        <taxon>Fabales</taxon>
        <taxon>Fabaceae</taxon>
        <taxon>Papilionoideae</taxon>
        <taxon>50 kb inversion clade</taxon>
        <taxon>NPAAA clade</taxon>
        <taxon>indigoferoid/millettioid clade</taxon>
        <taxon>Phaseoleae</taxon>
        <taxon>Vigna</taxon>
    </lineage>
</organism>
<name>A0AAQ3N3E5_VIGMU</name>
<keyword evidence="2" id="KW-1185">Reference proteome</keyword>
<gene>
    <name evidence="1" type="ORF">V8G54_022611</name>
</gene>
<evidence type="ECO:0000313" key="2">
    <source>
        <dbReference type="Proteomes" id="UP001374535"/>
    </source>
</evidence>
<reference evidence="1 2" key="1">
    <citation type="journal article" date="2023" name="Life. Sci Alliance">
        <title>Evolutionary insights into 3D genome organization and epigenetic landscape of Vigna mungo.</title>
        <authorList>
            <person name="Junaid A."/>
            <person name="Singh B."/>
            <person name="Bhatia S."/>
        </authorList>
    </citation>
    <scope>NUCLEOTIDE SEQUENCE [LARGE SCALE GENOMIC DNA]</scope>
    <source>
        <strain evidence="1">Urdbean</strain>
    </source>
</reference>
<dbReference type="AlphaFoldDB" id="A0AAQ3N3E5"/>
<dbReference type="Proteomes" id="UP001374535">
    <property type="component" value="Chromosome 7"/>
</dbReference>
<accession>A0AAQ3N3E5</accession>